<dbReference type="GO" id="GO:0000122">
    <property type="term" value="P:negative regulation of transcription by RNA polymerase II"/>
    <property type="evidence" value="ECO:0000318"/>
    <property type="project" value="GO_Central"/>
</dbReference>
<sequence length="664" mass="66456">VPHQARGLAHRRAEVPVHLLLGDLRHLLQPQDPPTRLPRHQPGLPGQREDPQRRLQAQGQHPQALPPAAHAGPEAALQDVQPGRGAPAGRPLRPGAPGPGGRPAASAAAPRPGAAARARGRPVRHHLRPAGPVGHRAQRDPGRGGGGARGGHPGPRPAGGPGRLGHRLQLPPTAAQEAGVPAPRGAGGGDDDGGGGGGDDRGGAGAQGPRRPPRPHPHLHGQAGGRGAGEGRGGAGGGGAPGGSGGPPPLCQITVRIGEEAIVTRRISETDLRPGETRDGGGDGESEDEESEREAGGDGDELWRPYYSYKPKRRGCGGGPPKVRRAPRGWRRKPERRPATGWGDDGAGAEAGAGGEASPAGRAGDWKHQCGVCGKSFSALKKLRKHQEAHGGAQAARAGRRPSARFACPHCAKVCKTAAALGRHAQRHAGERAPPGGGGGAPTAVIAYTKGPGGGASGARGPGPGPGQGPGVKEEEAPQEMHVSSSSGEAGQGEAAAGEAASLQDPVISGGEEPAGYPPQEFPLPLVGPRARREGCAAAAAEKGGGGGYPSAIQFGGAGDGEAGPKVAFYPEPYPLVYGPQLLAAYPYNFGNLAALPVALNMVLPDEKGGALPFLPGVFGYAVNPRAAPTPPPAAPQPAPLPPPGRPGGEGAGAGGRSEAGRGM</sequence>
<organism evidence="10 11">
    <name type="scientific">Ornithorhynchus anatinus</name>
    <name type="common">Duckbill platypus</name>
    <dbReference type="NCBI Taxonomy" id="9258"/>
    <lineage>
        <taxon>Eukaryota</taxon>
        <taxon>Metazoa</taxon>
        <taxon>Chordata</taxon>
        <taxon>Craniata</taxon>
        <taxon>Vertebrata</taxon>
        <taxon>Euteleostomi</taxon>
        <taxon>Mammalia</taxon>
        <taxon>Monotremata</taxon>
        <taxon>Ornithorhynchidae</taxon>
        <taxon>Ornithorhynchus</taxon>
    </lineage>
</organism>
<feature type="domain" description="C2H2-type" evidence="9">
    <location>
        <begin position="406"/>
        <end position="433"/>
    </location>
</feature>
<evidence type="ECO:0000313" key="11">
    <source>
        <dbReference type="Proteomes" id="UP000002279"/>
    </source>
</evidence>
<dbReference type="PROSITE" id="PS50157">
    <property type="entry name" value="ZINC_FINGER_C2H2_2"/>
    <property type="match status" value="2"/>
</dbReference>
<feature type="compositionally biased region" description="Gly residues" evidence="8">
    <location>
        <begin position="647"/>
        <end position="664"/>
    </location>
</feature>
<feature type="compositionally biased region" description="Pro residues" evidence="8">
    <location>
        <begin position="628"/>
        <end position="646"/>
    </location>
</feature>
<feature type="compositionally biased region" description="Basic and acidic residues" evidence="8">
    <location>
        <begin position="257"/>
        <end position="281"/>
    </location>
</feature>
<feature type="region of interest" description="Disordered" evidence="8">
    <location>
        <begin position="426"/>
        <end position="524"/>
    </location>
</feature>
<evidence type="ECO:0000256" key="6">
    <source>
        <dbReference type="ARBA" id="ARBA00023242"/>
    </source>
</evidence>
<feature type="region of interest" description="Disordered" evidence="8">
    <location>
        <begin position="627"/>
        <end position="664"/>
    </location>
</feature>
<feature type="compositionally biased region" description="Basic residues" evidence="8">
    <location>
        <begin position="322"/>
        <end position="335"/>
    </location>
</feature>
<dbReference type="GO" id="GO:0000978">
    <property type="term" value="F:RNA polymerase II cis-regulatory region sequence-specific DNA binding"/>
    <property type="evidence" value="ECO:0000318"/>
    <property type="project" value="GO_Central"/>
</dbReference>
<dbReference type="GO" id="GO:0001227">
    <property type="term" value="F:DNA-binding transcription repressor activity, RNA polymerase II-specific"/>
    <property type="evidence" value="ECO:0000318"/>
    <property type="project" value="GO_Central"/>
</dbReference>
<name>A0A6I8NNX8_ORNAN</name>
<dbReference type="GeneTree" id="ENSGT00940000161268"/>
<evidence type="ECO:0000256" key="4">
    <source>
        <dbReference type="ARBA" id="ARBA00022771"/>
    </source>
</evidence>
<dbReference type="AlphaFoldDB" id="A0A6I8NNX8"/>
<dbReference type="InterPro" id="IPR013087">
    <property type="entry name" value="Znf_C2H2_type"/>
</dbReference>
<dbReference type="Proteomes" id="UP000002279">
    <property type="component" value="Chromosome X5"/>
</dbReference>
<feature type="compositionally biased region" description="Low complexity" evidence="8">
    <location>
        <begin position="82"/>
        <end position="95"/>
    </location>
</feature>
<keyword evidence="4 7" id="KW-0863">Zinc-finger</keyword>
<keyword evidence="2" id="KW-0479">Metal-binding</keyword>
<dbReference type="GO" id="GO:0008270">
    <property type="term" value="F:zinc ion binding"/>
    <property type="evidence" value="ECO:0007669"/>
    <property type="project" value="UniProtKB-KW"/>
</dbReference>
<dbReference type="OMA" id="VELSICY"/>
<keyword evidence="6" id="KW-0539">Nucleus</keyword>
<dbReference type="Ensembl" id="ENSOANT00000055998.1">
    <property type="protein sequence ID" value="ENSOANP00000042802.1"/>
    <property type="gene ID" value="ENSOANG00000036766.1"/>
</dbReference>
<reference evidence="10" key="3">
    <citation type="submission" date="2025-09" db="UniProtKB">
        <authorList>
            <consortium name="Ensembl"/>
        </authorList>
    </citation>
    <scope>IDENTIFICATION</scope>
    <source>
        <strain evidence="10">Glennie</strain>
    </source>
</reference>
<evidence type="ECO:0000256" key="1">
    <source>
        <dbReference type="ARBA" id="ARBA00004123"/>
    </source>
</evidence>
<feature type="compositionally biased region" description="Gly residues" evidence="8">
    <location>
        <begin position="143"/>
        <end position="163"/>
    </location>
</feature>
<proteinExistence type="predicted"/>
<dbReference type="InParanoid" id="A0A6I8NNX8"/>
<evidence type="ECO:0000313" key="10">
    <source>
        <dbReference type="Ensembl" id="ENSOANP00000042802.1"/>
    </source>
</evidence>
<dbReference type="InterPro" id="IPR050527">
    <property type="entry name" value="Snail/Krueppel_Znf"/>
</dbReference>
<accession>A0A6I8NNX8</accession>
<evidence type="ECO:0000256" key="3">
    <source>
        <dbReference type="ARBA" id="ARBA00022737"/>
    </source>
</evidence>
<dbReference type="PANTHER" id="PTHR24388">
    <property type="entry name" value="ZINC FINGER PROTEIN"/>
    <property type="match status" value="1"/>
</dbReference>
<dbReference type="InterPro" id="IPR036236">
    <property type="entry name" value="Znf_C2H2_sf"/>
</dbReference>
<keyword evidence="3" id="KW-0677">Repeat</keyword>
<reference evidence="10 11" key="1">
    <citation type="journal article" date="2008" name="Nature">
        <title>Genome analysis of the platypus reveals unique signatures of evolution.</title>
        <authorList>
            <person name="Warren W.C."/>
            <person name="Hillier L.W."/>
            <person name="Marshall Graves J.A."/>
            <person name="Birney E."/>
            <person name="Ponting C.P."/>
            <person name="Grutzner F."/>
            <person name="Belov K."/>
            <person name="Miller W."/>
            <person name="Clarke L."/>
            <person name="Chinwalla A.T."/>
            <person name="Yang S.P."/>
            <person name="Heger A."/>
            <person name="Locke D.P."/>
            <person name="Miethke P."/>
            <person name="Waters P.D."/>
            <person name="Veyrunes F."/>
            <person name="Fulton L."/>
            <person name="Fulton B."/>
            <person name="Graves T."/>
            <person name="Wallis J."/>
            <person name="Puente X.S."/>
            <person name="Lopez-Otin C."/>
            <person name="Ordonez G.R."/>
            <person name="Eichler E.E."/>
            <person name="Chen L."/>
            <person name="Cheng Z."/>
            <person name="Deakin J.E."/>
            <person name="Alsop A."/>
            <person name="Thompson K."/>
            <person name="Kirby P."/>
            <person name="Papenfuss A.T."/>
            <person name="Wakefield M.J."/>
            <person name="Olender T."/>
            <person name="Lancet D."/>
            <person name="Huttley G.A."/>
            <person name="Smit A.F."/>
            <person name="Pask A."/>
            <person name="Temple-Smith P."/>
            <person name="Batzer M.A."/>
            <person name="Walker J.A."/>
            <person name="Konkel M.K."/>
            <person name="Harris R.S."/>
            <person name="Whittington C.M."/>
            <person name="Wong E.S."/>
            <person name="Gemmell N.J."/>
            <person name="Buschiazzo E."/>
            <person name="Vargas Jentzsch I.M."/>
            <person name="Merkel A."/>
            <person name="Schmitz J."/>
            <person name="Zemann A."/>
            <person name="Churakov G."/>
            <person name="Kriegs J.O."/>
            <person name="Brosius J."/>
            <person name="Murchison E.P."/>
            <person name="Sachidanandam R."/>
            <person name="Smith C."/>
            <person name="Hannon G.J."/>
            <person name="Tsend-Ayush E."/>
            <person name="McMillan D."/>
            <person name="Attenborough R."/>
            <person name="Rens W."/>
            <person name="Ferguson-Smith M."/>
            <person name="Lefevre C.M."/>
            <person name="Sharp J.A."/>
            <person name="Nicholas K.R."/>
            <person name="Ray D.A."/>
            <person name="Kube M."/>
            <person name="Reinhardt R."/>
            <person name="Pringle T.H."/>
            <person name="Taylor J."/>
            <person name="Jones R.C."/>
            <person name="Nixon B."/>
            <person name="Dacheux J.L."/>
            <person name="Niwa H."/>
            <person name="Sekita Y."/>
            <person name="Huang X."/>
            <person name="Stark A."/>
            <person name="Kheradpour P."/>
            <person name="Kellis M."/>
            <person name="Flicek P."/>
            <person name="Chen Y."/>
            <person name="Webber C."/>
            <person name="Hardison R."/>
            <person name="Nelson J."/>
            <person name="Hallsworth-Pepin K."/>
            <person name="Delehaunty K."/>
            <person name="Markovic C."/>
            <person name="Minx P."/>
            <person name="Feng Y."/>
            <person name="Kremitzki C."/>
            <person name="Mitreva M."/>
            <person name="Glasscock J."/>
            <person name="Wylie T."/>
            <person name="Wohldmann P."/>
            <person name="Thiru P."/>
            <person name="Nhan M.N."/>
            <person name="Pohl C.S."/>
            <person name="Smith S.M."/>
            <person name="Hou S."/>
            <person name="Nefedov M."/>
            <person name="de Jong P.J."/>
            <person name="Renfree M.B."/>
            <person name="Mardis E.R."/>
            <person name="Wilson R.K."/>
        </authorList>
    </citation>
    <scope>NUCLEOTIDE SEQUENCE [LARGE SCALE GENOMIC DNA]</scope>
    <source>
        <strain evidence="10 11">Glennie</strain>
    </source>
</reference>
<feature type="domain" description="C2H2-type" evidence="9">
    <location>
        <begin position="368"/>
        <end position="395"/>
    </location>
</feature>
<keyword evidence="11" id="KW-1185">Reference proteome</keyword>
<dbReference type="GO" id="GO:0001817">
    <property type="term" value="P:regulation of cytokine production"/>
    <property type="evidence" value="ECO:0000318"/>
    <property type="project" value="GO_Central"/>
</dbReference>
<dbReference type="Pfam" id="PF00096">
    <property type="entry name" value="zf-C2H2"/>
    <property type="match status" value="1"/>
</dbReference>
<reference evidence="10" key="2">
    <citation type="submission" date="2025-08" db="UniProtKB">
        <authorList>
            <consortium name="Ensembl"/>
        </authorList>
    </citation>
    <scope>IDENTIFICATION</scope>
    <source>
        <strain evidence="10">Glennie</strain>
    </source>
</reference>
<dbReference type="Gene3D" id="3.30.160.60">
    <property type="entry name" value="Classic Zinc Finger"/>
    <property type="match status" value="1"/>
</dbReference>
<feature type="compositionally biased region" description="Low complexity" evidence="8">
    <location>
        <begin position="55"/>
        <end position="73"/>
    </location>
</feature>
<feature type="compositionally biased region" description="Gly residues" evidence="8">
    <location>
        <begin position="343"/>
        <end position="355"/>
    </location>
</feature>
<dbReference type="PROSITE" id="PS00028">
    <property type="entry name" value="ZINC_FINGER_C2H2_1"/>
    <property type="match status" value="2"/>
</dbReference>
<dbReference type="GO" id="GO:0005654">
    <property type="term" value="C:nucleoplasm"/>
    <property type="evidence" value="ECO:0000318"/>
    <property type="project" value="GO_Central"/>
</dbReference>
<dbReference type="PANTHER" id="PTHR24388:SF54">
    <property type="entry name" value="PROTEIN ESCARGOT"/>
    <property type="match status" value="1"/>
</dbReference>
<gene>
    <name evidence="10" type="primary">ZBTB4</name>
</gene>
<evidence type="ECO:0000259" key="9">
    <source>
        <dbReference type="PROSITE" id="PS50157"/>
    </source>
</evidence>
<feature type="compositionally biased region" description="Gly residues" evidence="8">
    <location>
        <begin position="451"/>
        <end position="470"/>
    </location>
</feature>
<evidence type="ECO:0000256" key="8">
    <source>
        <dbReference type="SAM" id="MobiDB-lite"/>
    </source>
</evidence>
<feature type="compositionally biased region" description="Gly residues" evidence="8">
    <location>
        <begin position="222"/>
        <end position="245"/>
    </location>
</feature>
<feature type="compositionally biased region" description="Basic residues" evidence="8">
    <location>
        <begin position="118"/>
        <end position="128"/>
    </location>
</feature>
<dbReference type="SMART" id="SM00355">
    <property type="entry name" value="ZnF_C2H2"/>
    <property type="match status" value="2"/>
</dbReference>
<dbReference type="GO" id="GO:0002682">
    <property type="term" value="P:regulation of immune system process"/>
    <property type="evidence" value="ECO:0000318"/>
    <property type="project" value="GO_Central"/>
</dbReference>
<protein>
    <recommendedName>
        <fullName evidence="9">C2H2-type domain-containing protein</fullName>
    </recommendedName>
</protein>
<feature type="compositionally biased region" description="Low complexity" evidence="8">
    <location>
        <begin position="102"/>
        <end position="117"/>
    </location>
</feature>
<keyword evidence="5" id="KW-0862">Zinc</keyword>
<evidence type="ECO:0000256" key="2">
    <source>
        <dbReference type="ARBA" id="ARBA00022723"/>
    </source>
</evidence>
<feature type="region of interest" description="Disordered" evidence="8">
    <location>
        <begin position="28"/>
        <end position="365"/>
    </location>
</feature>
<feature type="compositionally biased region" description="Acidic residues" evidence="8">
    <location>
        <begin position="282"/>
        <end position="300"/>
    </location>
</feature>
<evidence type="ECO:0000256" key="5">
    <source>
        <dbReference type="ARBA" id="ARBA00022833"/>
    </source>
</evidence>
<comment type="subcellular location">
    <subcellularLocation>
        <location evidence="1">Nucleus</location>
    </subcellularLocation>
</comment>
<dbReference type="Bgee" id="ENSOANG00000036766">
    <property type="expression patterns" value="Expressed in cerebellum and 7 other cell types or tissues"/>
</dbReference>
<feature type="compositionally biased region" description="Low complexity" evidence="8">
    <location>
        <begin position="484"/>
        <end position="502"/>
    </location>
</feature>
<evidence type="ECO:0000256" key="7">
    <source>
        <dbReference type="PROSITE-ProRule" id="PRU00042"/>
    </source>
</evidence>
<dbReference type="SUPFAM" id="SSF57667">
    <property type="entry name" value="beta-beta-alpha zinc fingers"/>
    <property type="match status" value="1"/>
</dbReference>